<dbReference type="Pfam" id="PF08281">
    <property type="entry name" value="Sigma70_r4_2"/>
    <property type="match status" value="1"/>
</dbReference>
<dbReference type="AlphaFoldDB" id="A0A2W1NAB2"/>
<dbReference type="GO" id="GO:0006352">
    <property type="term" value="P:DNA-templated transcription initiation"/>
    <property type="evidence" value="ECO:0007669"/>
    <property type="project" value="InterPro"/>
</dbReference>
<dbReference type="OrthoDB" id="9780326at2"/>
<protein>
    <submittedName>
        <fullName evidence="8">Sigma-70 family RNA polymerase sigma factor</fullName>
    </submittedName>
</protein>
<keyword evidence="5" id="KW-0804">Transcription</keyword>
<dbReference type="GO" id="GO:0016987">
    <property type="term" value="F:sigma factor activity"/>
    <property type="evidence" value="ECO:0007669"/>
    <property type="project" value="UniProtKB-KW"/>
</dbReference>
<dbReference type="InterPro" id="IPR013249">
    <property type="entry name" value="RNA_pol_sigma70_r4_t2"/>
</dbReference>
<dbReference type="InterPro" id="IPR013325">
    <property type="entry name" value="RNA_pol_sigma_r2"/>
</dbReference>
<evidence type="ECO:0000256" key="2">
    <source>
        <dbReference type="ARBA" id="ARBA00023015"/>
    </source>
</evidence>
<evidence type="ECO:0000313" key="9">
    <source>
        <dbReference type="Proteomes" id="UP000249248"/>
    </source>
</evidence>
<reference evidence="8 9" key="1">
    <citation type="submission" date="2018-06" db="EMBL/GenBank/DDBJ databases">
        <title>The draft genome sequence of Crocinitomix sp. SM1701.</title>
        <authorList>
            <person name="Zhang X."/>
        </authorList>
    </citation>
    <scope>NUCLEOTIDE SEQUENCE [LARGE SCALE GENOMIC DNA]</scope>
    <source>
        <strain evidence="8 9">SM1701</strain>
    </source>
</reference>
<evidence type="ECO:0000256" key="3">
    <source>
        <dbReference type="ARBA" id="ARBA00023082"/>
    </source>
</evidence>
<dbReference type="InterPro" id="IPR014284">
    <property type="entry name" value="RNA_pol_sigma-70_dom"/>
</dbReference>
<evidence type="ECO:0000259" key="6">
    <source>
        <dbReference type="Pfam" id="PF04542"/>
    </source>
</evidence>
<evidence type="ECO:0000313" key="8">
    <source>
        <dbReference type="EMBL" id="PZE15973.1"/>
    </source>
</evidence>
<proteinExistence type="inferred from homology"/>
<dbReference type="PANTHER" id="PTHR43133">
    <property type="entry name" value="RNA POLYMERASE ECF-TYPE SIGMA FACTO"/>
    <property type="match status" value="1"/>
</dbReference>
<keyword evidence="2" id="KW-0805">Transcription regulation</keyword>
<name>A0A2W1NAB2_9FLAO</name>
<accession>A0A2W1NAB2</accession>
<dbReference type="PANTHER" id="PTHR43133:SF8">
    <property type="entry name" value="RNA POLYMERASE SIGMA FACTOR HI_1459-RELATED"/>
    <property type="match status" value="1"/>
</dbReference>
<dbReference type="InterPro" id="IPR039425">
    <property type="entry name" value="RNA_pol_sigma-70-like"/>
</dbReference>
<dbReference type="Gene3D" id="1.10.1740.10">
    <property type="match status" value="1"/>
</dbReference>
<keyword evidence="9" id="KW-1185">Reference proteome</keyword>
<dbReference type="NCBIfam" id="TIGR02937">
    <property type="entry name" value="sigma70-ECF"/>
    <property type="match status" value="1"/>
</dbReference>
<dbReference type="InterPro" id="IPR007627">
    <property type="entry name" value="RNA_pol_sigma70_r2"/>
</dbReference>
<keyword evidence="3" id="KW-0731">Sigma factor</keyword>
<feature type="domain" description="RNA polymerase sigma-70 region 2" evidence="6">
    <location>
        <begin position="34"/>
        <end position="101"/>
    </location>
</feature>
<feature type="domain" description="RNA polymerase sigma factor 70 region 4 type 2" evidence="7">
    <location>
        <begin position="132"/>
        <end position="181"/>
    </location>
</feature>
<dbReference type="EMBL" id="QKSB01000013">
    <property type="protein sequence ID" value="PZE15973.1"/>
    <property type="molecule type" value="Genomic_DNA"/>
</dbReference>
<dbReference type="SUPFAM" id="SSF88946">
    <property type="entry name" value="Sigma2 domain of RNA polymerase sigma factors"/>
    <property type="match status" value="1"/>
</dbReference>
<evidence type="ECO:0000259" key="7">
    <source>
        <dbReference type="Pfam" id="PF08281"/>
    </source>
</evidence>
<evidence type="ECO:0000256" key="5">
    <source>
        <dbReference type="ARBA" id="ARBA00023163"/>
    </source>
</evidence>
<dbReference type="Gene3D" id="1.10.10.10">
    <property type="entry name" value="Winged helix-like DNA-binding domain superfamily/Winged helix DNA-binding domain"/>
    <property type="match status" value="1"/>
</dbReference>
<gene>
    <name evidence="8" type="ORF">DNU06_15105</name>
</gene>
<dbReference type="Proteomes" id="UP000249248">
    <property type="component" value="Unassembled WGS sequence"/>
</dbReference>
<evidence type="ECO:0000256" key="4">
    <source>
        <dbReference type="ARBA" id="ARBA00023125"/>
    </source>
</evidence>
<dbReference type="Pfam" id="PF04542">
    <property type="entry name" value="Sigma70_r2"/>
    <property type="match status" value="1"/>
</dbReference>
<dbReference type="InterPro" id="IPR013324">
    <property type="entry name" value="RNA_pol_sigma_r3/r4-like"/>
</dbReference>
<evidence type="ECO:0000256" key="1">
    <source>
        <dbReference type="ARBA" id="ARBA00010641"/>
    </source>
</evidence>
<dbReference type="RefSeq" id="WP_111064335.1">
    <property type="nucleotide sequence ID" value="NZ_JBHUCU010000020.1"/>
</dbReference>
<comment type="caution">
    <text evidence="8">The sequence shown here is derived from an EMBL/GenBank/DDBJ whole genome shotgun (WGS) entry which is preliminary data.</text>
</comment>
<sequence length="193" mass="23503">MPINPIYHHTEEKLKEELLWVQAAQKNPKRFAPLYDKYYEQIFRYIYQRMDDKELAFDVTSQVFLKAMNNIERYEYRGVPFSSWLYRIAKSEVYQSFRDKKAKRTVSIESFQLEGMIEEWEEDRTEDNRKVLLSIIGGLKEEEVQLVEMRYFEKRSYREIGEILELTENNAKVKTHRIINKMKKIYRKSYGQL</sequence>
<keyword evidence="4" id="KW-0238">DNA-binding</keyword>
<organism evidence="8 9">
    <name type="scientific">Putridiphycobacter roseus</name>
    <dbReference type="NCBI Taxonomy" id="2219161"/>
    <lineage>
        <taxon>Bacteria</taxon>
        <taxon>Pseudomonadati</taxon>
        <taxon>Bacteroidota</taxon>
        <taxon>Flavobacteriia</taxon>
        <taxon>Flavobacteriales</taxon>
        <taxon>Crocinitomicaceae</taxon>
        <taxon>Putridiphycobacter</taxon>
    </lineage>
</organism>
<dbReference type="InterPro" id="IPR036388">
    <property type="entry name" value="WH-like_DNA-bd_sf"/>
</dbReference>
<dbReference type="SUPFAM" id="SSF88659">
    <property type="entry name" value="Sigma3 and sigma4 domains of RNA polymerase sigma factors"/>
    <property type="match status" value="1"/>
</dbReference>
<comment type="similarity">
    <text evidence="1">Belongs to the sigma-70 factor family. ECF subfamily.</text>
</comment>
<dbReference type="GO" id="GO:0003677">
    <property type="term" value="F:DNA binding"/>
    <property type="evidence" value="ECO:0007669"/>
    <property type="project" value="UniProtKB-KW"/>
</dbReference>